<reference evidence="4" key="1">
    <citation type="journal article" date="2019" name="Int. J. Syst. Evol. Microbiol.">
        <title>The Global Catalogue of Microorganisms (GCM) 10K type strain sequencing project: providing services to taxonomists for standard genome sequencing and annotation.</title>
        <authorList>
            <consortium name="The Broad Institute Genomics Platform"/>
            <consortium name="The Broad Institute Genome Sequencing Center for Infectious Disease"/>
            <person name="Wu L."/>
            <person name="Ma J."/>
        </authorList>
    </citation>
    <scope>NUCLEOTIDE SEQUENCE [LARGE SCALE GENOMIC DNA]</scope>
    <source>
        <strain evidence="4">CGMCC 1.10992</strain>
    </source>
</reference>
<proteinExistence type="predicted"/>
<evidence type="ECO:0000313" key="4">
    <source>
        <dbReference type="Proteomes" id="UP001597380"/>
    </source>
</evidence>
<evidence type="ECO:0000313" key="3">
    <source>
        <dbReference type="EMBL" id="MFD2095994.1"/>
    </source>
</evidence>
<evidence type="ECO:0000256" key="1">
    <source>
        <dbReference type="SAM" id="MobiDB-lite"/>
    </source>
</evidence>
<feature type="region of interest" description="Disordered" evidence="1">
    <location>
        <begin position="25"/>
        <end position="54"/>
    </location>
</feature>
<accession>A0ABW4XLL5</accession>
<dbReference type="PROSITE" id="PS51257">
    <property type="entry name" value="PROKAR_LIPOPROTEIN"/>
    <property type="match status" value="1"/>
</dbReference>
<feature type="signal peptide" evidence="2">
    <location>
        <begin position="1"/>
        <end position="30"/>
    </location>
</feature>
<dbReference type="EMBL" id="JBHUHT010000011">
    <property type="protein sequence ID" value="MFD2095994.1"/>
    <property type="molecule type" value="Genomic_DNA"/>
</dbReference>
<dbReference type="RefSeq" id="WP_345340900.1">
    <property type="nucleotide sequence ID" value="NZ_BAABLI010000017.1"/>
</dbReference>
<organism evidence="3 4">
    <name type="scientific">Corallincola platygyrae</name>
    <dbReference type="NCBI Taxonomy" id="1193278"/>
    <lineage>
        <taxon>Bacteria</taxon>
        <taxon>Pseudomonadati</taxon>
        <taxon>Pseudomonadota</taxon>
        <taxon>Gammaproteobacteria</taxon>
        <taxon>Alteromonadales</taxon>
        <taxon>Psychromonadaceae</taxon>
        <taxon>Corallincola</taxon>
    </lineage>
</organism>
<feature type="chain" id="PRO_5046126264" description="Fibronectin type-III domain-containing protein" evidence="2">
    <location>
        <begin position="31"/>
        <end position="171"/>
    </location>
</feature>
<feature type="compositionally biased region" description="Low complexity" evidence="1">
    <location>
        <begin position="151"/>
        <end position="171"/>
    </location>
</feature>
<evidence type="ECO:0008006" key="5">
    <source>
        <dbReference type="Google" id="ProtNLM"/>
    </source>
</evidence>
<protein>
    <recommendedName>
        <fullName evidence="5">Fibronectin type-III domain-containing protein</fullName>
    </recommendedName>
</protein>
<sequence length="171" mass="17972">MKTTTPLRLVWSLFIAIILTACGGSGGSSADNPPEQALPGAPEVHPPEVAPEPDPIPMLTWGIPTTRTDKTELASWEIDKYQVLFGKDRFKLELLDEVPGGSSSPGLSLESLNPGYYFFSVTVIDVNGLASDSSEVILRKVPDDFLDDNSGSEGSTGSGETDDGSVGTSAG</sequence>
<dbReference type="Proteomes" id="UP001597380">
    <property type="component" value="Unassembled WGS sequence"/>
</dbReference>
<gene>
    <name evidence="3" type="ORF">ACFSJ3_08365</name>
</gene>
<evidence type="ECO:0000256" key="2">
    <source>
        <dbReference type="SAM" id="SignalP"/>
    </source>
</evidence>
<keyword evidence="2" id="KW-0732">Signal</keyword>
<name>A0ABW4XLL5_9GAMM</name>
<feature type="region of interest" description="Disordered" evidence="1">
    <location>
        <begin position="142"/>
        <end position="171"/>
    </location>
</feature>
<keyword evidence="4" id="KW-1185">Reference proteome</keyword>
<comment type="caution">
    <text evidence="3">The sequence shown here is derived from an EMBL/GenBank/DDBJ whole genome shotgun (WGS) entry which is preliminary data.</text>
</comment>